<dbReference type="EMBL" id="VSRQ01000003">
    <property type="protein sequence ID" value="TYK49690.1"/>
    <property type="molecule type" value="Genomic_DNA"/>
</dbReference>
<name>A0A5D3FPS9_9ACTN</name>
<sequence length="158" mass="15593">MDVPSVRRSAPSTGGGRPVSGYGGGPPGYDPYGGSQGWSGYGGSYGGSYGGGPYGQPPGYGPPGVPTRSGSNGSTIAALVCNIAGVLLCCGILSIPGAVTAAIAMGRVDTDPESARTLTLWSWVLFGLSVVLGIAIFIIYLVAVVAASDPSYDSSGGI</sequence>
<evidence type="ECO:0008006" key="5">
    <source>
        <dbReference type="Google" id="ProtNLM"/>
    </source>
</evidence>
<accession>A0A5D3FPS9</accession>
<organism evidence="3 4">
    <name type="scientific">Actinomadura decatromicini</name>
    <dbReference type="NCBI Taxonomy" id="2604572"/>
    <lineage>
        <taxon>Bacteria</taxon>
        <taxon>Bacillati</taxon>
        <taxon>Actinomycetota</taxon>
        <taxon>Actinomycetes</taxon>
        <taxon>Streptosporangiales</taxon>
        <taxon>Thermomonosporaceae</taxon>
        <taxon>Actinomadura</taxon>
    </lineage>
</organism>
<keyword evidence="2" id="KW-0812">Transmembrane</keyword>
<keyword evidence="4" id="KW-1185">Reference proteome</keyword>
<keyword evidence="2" id="KW-1133">Transmembrane helix</keyword>
<evidence type="ECO:0000256" key="2">
    <source>
        <dbReference type="SAM" id="Phobius"/>
    </source>
</evidence>
<feature type="region of interest" description="Disordered" evidence="1">
    <location>
        <begin position="1"/>
        <end position="28"/>
    </location>
</feature>
<comment type="caution">
    <text evidence="3">The sequence shown here is derived from an EMBL/GenBank/DDBJ whole genome shotgun (WGS) entry which is preliminary data.</text>
</comment>
<evidence type="ECO:0000313" key="4">
    <source>
        <dbReference type="Proteomes" id="UP000323505"/>
    </source>
</evidence>
<dbReference type="AlphaFoldDB" id="A0A5D3FPS9"/>
<keyword evidence="2" id="KW-0472">Membrane</keyword>
<dbReference type="Proteomes" id="UP000323505">
    <property type="component" value="Unassembled WGS sequence"/>
</dbReference>
<proteinExistence type="predicted"/>
<feature type="transmembrane region" description="Helical" evidence="2">
    <location>
        <begin position="123"/>
        <end position="147"/>
    </location>
</feature>
<feature type="transmembrane region" description="Helical" evidence="2">
    <location>
        <begin position="76"/>
        <end position="103"/>
    </location>
</feature>
<protein>
    <recommendedName>
        <fullName evidence="5">DUF4190 domain-containing protein</fullName>
    </recommendedName>
</protein>
<reference evidence="3 4" key="1">
    <citation type="submission" date="2019-08" db="EMBL/GenBank/DDBJ databases">
        <title>Actinomadura sp. nov. CYP1-5 isolated from mountain soil.</title>
        <authorList>
            <person name="Songsumanus A."/>
            <person name="Kuncharoen N."/>
            <person name="Kudo T."/>
            <person name="Yuki M."/>
            <person name="Igarashi Y."/>
            <person name="Tanasupawat S."/>
        </authorList>
    </citation>
    <scope>NUCLEOTIDE SEQUENCE [LARGE SCALE GENOMIC DNA]</scope>
    <source>
        <strain evidence="3 4">CYP1-5</strain>
    </source>
</reference>
<feature type="compositionally biased region" description="Gly residues" evidence="1">
    <location>
        <begin position="13"/>
        <end position="27"/>
    </location>
</feature>
<evidence type="ECO:0000256" key="1">
    <source>
        <dbReference type="SAM" id="MobiDB-lite"/>
    </source>
</evidence>
<evidence type="ECO:0000313" key="3">
    <source>
        <dbReference type="EMBL" id="TYK49690.1"/>
    </source>
</evidence>
<gene>
    <name evidence="3" type="ORF">FXF68_18435</name>
</gene>